<feature type="region of interest" description="Disordered" evidence="3">
    <location>
        <begin position="280"/>
        <end position="302"/>
    </location>
</feature>
<dbReference type="InterPro" id="IPR036179">
    <property type="entry name" value="Ig-like_dom_sf"/>
</dbReference>
<dbReference type="Ensembl" id="ENSCCRT00000204462.1">
    <property type="protein sequence ID" value="ENSCCRP00000135204.1"/>
    <property type="gene ID" value="ENSCCRG00000064436.1"/>
</dbReference>
<accession>A0A9J7ZQ29</accession>
<dbReference type="GeneTree" id="ENSGT01120000276139"/>
<dbReference type="InterPro" id="IPR003599">
    <property type="entry name" value="Ig_sub"/>
</dbReference>
<dbReference type="GO" id="GO:0004888">
    <property type="term" value="F:transmembrane signaling receptor activity"/>
    <property type="evidence" value="ECO:0007669"/>
    <property type="project" value="TreeGrafter"/>
</dbReference>
<feature type="signal peptide" evidence="5">
    <location>
        <begin position="1"/>
        <end position="21"/>
    </location>
</feature>
<dbReference type="InterPro" id="IPR013783">
    <property type="entry name" value="Ig-like_fold"/>
</dbReference>
<keyword evidence="4" id="KW-0812">Transmembrane</keyword>
<protein>
    <recommendedName>
        <fullName evidence="6">Ig-like domain-containing protein</fullName>
    </recommendedName>
</protein>
<feature type="transmembrane region" description="Helical" evidence="4">
    <location>
        <begin position="197"/>
        <end position="221"/>
    </location>
</feature>
<keyword evidence="4" id="KW-1133">Transmembrane helix</keyword>
<dbReference type="PANTHER" id="PTHR11481:SF64">
    <property type="entry name" value="FC RECEPTOR-LIKE PROTEIN 4"/>
    <property type="match status" value="1"/>
</dbReference>
<evidence type="ECO:0000313" key="8">
    <source>
        <dbReference type="Proteomes" id="UP001108240"/>
    </source>
</evidence>
<feature type="region of interest" description="Disordered" evidence="3">
    <location>
        <begin position="226"/>
        <end position="260"/>
    </location>
</feature>
<evidence type="ECO:0000313" key="7">
    <source>
        <dbReference type="Ensembl" id="ENSCCRP00000135204.1"/>
    </source>
</evidence>
<feature type="domain" description="Ig-like" evidence="6">
    <location>
        <begin position="25"/>
        <end position="87"/>
    </location>
</feature>
<dbReference type="SUPFAM" id="SSF48726">
    <property type="entry name" value="Immunoglobulin"/>
    <property type="match status" value="2"/>
</dbReference>
<keyword evidence="8" id="KW-1185">Reference proteome</keyword>
<dbReference type="PROSITE" id="PS50835">
    <property type="entry name" value="IG_LIKE"/>
    <property type="match status" value="2"/>
</dbReference>
<evidence type="ECO:0000256" key="1">
    <source>
        <dbReference type="ARBA" id="ARBA00022729"/>
    </source>
</evidence>
<dbReference type="SMART" id="SM00408">
    <property type="entry name" value="IGc2"/>
    <property type="match status" value="2"/>
</dbReference>
<name>A0A9J7ZQ29_CYPCA</name>
<dbReference type="PANTHER" id="PTHR11481">
    <property type="entry name" value="IMMUNOGLOBULIN FC RECEPTOR"/>
    <property type="match status" value="1"/>
</dbReference>
<evidence type="ECO:0000256" key="5">
    <source>
        <dbReference type="SAM" id="SignalP"/>
    </source>
</evidence>
<organism evidence="7 8">
    <name type="scientific">Cyprinus carpio carpio</name>
    <dbReference type="NCBI Taxonomy" id="630221"/>
    <lineage>
        <taxon>Eukaryota</taxon>
        <taxon>Metazoa</taxon>
        <taxon>Chordata</taxon>
        <taxon>Craniata</taxon>
        <taxon>Vertebrata</taxon>
        <taxon>Euteleostomi</taxon>
        <taxon>Actinopterygii</taxon>
        <taxon>Neopterygii</taxon>
        <taxon>Teleostei</taxon>
        <taxon>Ostariophysi</taxon>
        <taxon>Cypriniformes</taxon>
        <taxon>Cyprinidae</taxon>
        <taxon>Cyprininae</taxon>
        <taxon>Cyprinus</taxon>
    </lineage>
</organism>
<dbReference type="InterPro" id="IPR003598">
    <property type="entry name" value="Ig_sub2"/>
</dbReference>
<dbReference type="Pfam" id="PF13927">
    <property type="entry name" value="Ig_3"/>
    <property type="match status" value="1"/>
</dbReference>
<reference evidence="7" key="1">
    <citation type="submission" date="2025-08" db="UniProtKB">
        <authorList>
            <consortium name="Ensembl"/>
        </authorList>
    </citation>
    <scope>IDENTIFICATION</scope>
</reference>
<dbReference type="Proteomes" id="UP001108240">
    <property type="component" value="Unplaced"/>
</dbReference>
<feature type="chain" id="PRO_5039886971" description="Ig-like domain-containing protein" evidence="5">
    <location>
        <begin position="22"/>
        <end position="302"/>
    </location>
</feature>
<feature type="domain" description="Ig-like" evidence="6">
    <location>
        <begin position="106"/>
        <end position="188"/>
    </location>
</feature>
<keyword evidence="1 5" id="KW-0732">Signal</keyword>
<dbReference type="InterPro" id="IPR007110">
    <property type="entry name" value="Ig-like_dom"/>
</dbReference>
<dbReference type="InterPro" id="IPR050488">
    <property type="entry name" value="Ig_Fc_receptor"/>
</dbReference>
<feature type="compositionally biased region" description="Basic and acidic residues" evidence="3">
    <location>
        <begin position="280"/>
        <end position="293"/>
    </location>
</feature>
<dbReference type="GO" id="GO:0006955">
    <property type="term" value="P:immune response"/>
    <property type="evidence" value="ECO:0007669"/>
    <property type="project" value="TreeGrafter"/>
</dbReference>
<evidence type="ECO:0000256" key="2">
    <source>
        <dbReference type="ARBA" id="ARBA00023157"/>
    </source>
</evidence>
<keyword evidence="4" id="KW-0472">Membrane</keyword>
<dbReference type="Pfam" id="PF13895">
    <property type="entry name" value="Ig_2"/>
    <property type="match status" value="1"/>
</dbReference>
<dbReference type="Gene3D" id="2.60.40.10">
    <property type="entry name" value="Immunoglobulins"/>
    <property type="match status" value="2"/>
</dbReference>
<reference evidence="7" key="2">
    <citation type="submission" date="2025-09" db="UniProtKB">
        <authorList>
            <consortium name="Ensembl"/>
        </authorList>
    </citation>
    <scope>IDENTIFICATION</scope>
</reference>
<keyword evidence="2" id="KW-1015">Disulfide bond</keyword>
<evidence type="ECO:0000259" key="6">
    <source>
        <dbReference type="PROSITE" id="PS50835"/>
    </source>
</evidence>
<evidence type="ECO:0000256" key="4">
    <source>
        <dbReference type="SAM" id="Phobius"/>
    </source>
</evidence>
<dbReference type="GO" id="GO:0007166">
    <property type="term" value="P:cell surface receptor signaling pathway"/>
    <property type="evidence" value="ECO:0007669"/>
    <property type="project" value="TreeGrafter"/>
</dbReference>
<sequence>MDPSLLPLMLLLISNIHPGQSEDKPKVTVKPQSSVFTGDTVTLSCDVGQSTGTIIWYKDFQTIETGDQTKTLENVNVSDGGKYACAVRGETQHYGVILTVRERPKPAVRVQPDGRVFRGKTVTLTCDIQETDVSSWIYSWNKDDSVIHVSQSQEYRISSVNESHTGQYSCTGNETQGSRYSHTSDKVTLTLSGPTDLIIGVISGLSCAFLLIFLLVLLFCCKRNKGGGSPSPSTDHQLPNISQTSEHQRKNGQTPACSNAVNEPSCVTYVKVDLKSMEEMREKKKENKGKESFDTIYSKLKI</sequence>
<dbReference type="FunFam" id="2.60.40.10:FF:001607">
    <property type="entry name" value="Leukocyte immune-type receptor TS32.15 L2.5a"/>
    <property type="match status" value="1"/>
</dbReference>
<dbReference type="AlphaFoldDB" id="A0A9J7ZQ29"/>
<feature type="compositionally biased region" description="Polar residues" evidence="3">
    <location>
        <begin position="230"/>
        <end position="260"/>
    </location>
</feature>
<evidence type="ECO:0000256" key="3">
    <source>
        <dbReference type="SAM" id="MobiDB-lite"/>
    </source>
</evidence>
<dbReference type="GO" id="GO:0009897">
    <property type="term" value="C:external side of plasma membrane"/>
    <property type="evidence" value="ECO:0007669"/>
    <property type="project" value="TreeGrafter"/>
</dbReference>
<proteinExistence type="predicted"/>
<dbReference type="SMART" id="SM00409">
    <property type="entry name" value="IG"/>
    <property type="match status" value="2"/>
</dbReference>